<dbReference type="Gene3D" id="3.30.70.1230">
    <property type="entry name" value="Nucleotide cyclase"/>
    <property type="match status" value="1"/>
</dbReference>
<dbReference type="GO" id="GO:0035556">
    <property type="term" value="P:intracellular signal transduction"/>
    <property type="evidence" value="ECO:0007669"/>
    <property type="project" value="InterPro"/>
</dbReference>
<organism evidence="4 5">
    <name type="scientific">Candidatus Segetimicrobium genomatis</name>
    <dbReference type="NCBI Taxonomy" id="2569760"/>
    <lineage>
        <taxon>Bacteria</taxon>
        <taxon>Bacillati</taxon>
        <taxon>Candidatus Sysuimicrobiota</taxon>
        <taxon>Candidatus Sysuimicrobiia</taxon>
        <taxon>Candidatus Sysuimicrobiales</taxon>
        <taxon>Candidatus Segetimicrobiaceae</taxon>
        <taxon>Candidatus Segetimicrobium</taxon>
    </lineage>
</organism>
<dbReference type="PANTHER" id="PTHR16305">
    <property type="entry name" value="TESTICULAR SOLUBLE ADENYLYL CYCLASE"/>
    <property type="match status" value="1"/>
</dbReference>
<dbReference type="Pfam" id="PF13191">
    <property type="entry name" value="AAA_16"/>
    <property type="match status" value="1"/>
</dbReference>
<dbReference type="GO" id="GO:0009190">
    <property type="term" value="P:cyclic nucleotide biosynthetic process"/>
    <property type="evidence" value="ECO:0007669"/>
    <property type="project" value="InterPro"/>
</dbReference>
<dbReference type="GO" id="GO:0005737">
    <property type="term" value="C:cytoplasm"/>
    <property type="evidence" value="ECO:0007669"/>
    <property type="project" value="TreeGrafter"/>
</dbReference>
<dbReference type="PANTHER" id="PTHR16305:SF28">
    <property type="entry name" value="GUANYLATE CYCLASE DOMAIN-CONTAINING PROTEIN"/>
    <property type="match status" value="1"/>
</dbReference>
<sequence>MSEERRVVTVMFADLVESTALAETLDPEDLRAVLSRFYNLVAAEVRRFGGTVEKYLGDAALAIFGLPEVHEDDAERAVRAALAARDALAELNTRLAAEGRSRLSMRIAVNTGEVVADPKGGVLGEFRLAADAINVAARLQQQAKAGSILLAPRTERLVRGVVETSSLGPLMLRGKAQPIEAWEVIGLRPERTQRGIPGLQAPLIGRGEEMDLLLRLYDRVARERQTHLVTIVGAPGVGKSRLQQEFASLLRALPEPPAIRKGRCLPYGDGLAFAPVAEIFKQDAQIMDGDPADAARMKLLDTVTRWLPDGSKRAAAALGFLVGLVFPDSPMAGVDPKSAREEAFASWRRYLLARSTGGAALVLVFEDVHWADDGLLELVEYTASHLHDSPVLLLCLARPELLERRTPFGGLGRNTAMMRLEALSETESRALVAALLAVDDLPESVRLEIVSKAEGNPFFVEEIVHMLMDMGAIVQRDGRWRAAAAIGSLPLPDTIQGVLAARLDRLPDEEKRVLQYASVVGRIFWEGTLMALGVGRTELPQLLERLEGRDLLRERPSSTLAGDREFIFKHALTREVAYASLPRAVRGPTHAKVAQWVEQTSGQRVNEVVDLLAYHWSSAGDAGKAVAYLIRAGDRARQLFANRRAADAYTQALALGAETRAATEMAAVRRKRGEALQLLGEYDAAQGDFESVLATAQARGDLATEARLRYEITRLHHRRHNRSIDDIIRGYEEARQLAVRAGDGHTEGLCLTEIATAHWDAGRLTEAGRIAHDALVTLKRVGDHGAIAGALNLLSMTRLMSFELDDGLQWAQSALDEARAASDRSREATALSYIAVMHLWLGHLDTAAAYLDKSESLAQEIGDRRRLMWVHFLRSQVYLFIGRYDRAAALCEAARTIARELDYMSASDAAMGALAHLMAGDVTQAKERVHDAERGLTWSPQELPTVLTIKSFVLFHSGDVTGAVQALAEADSALQRYRRADNLLLAGAYIGYGWMLAGHPTRAAAAAQTLLTAVGERGFQEGSGISHVVLAVSAMRGGRLAEAEQHLRSAEDTFQDISFEGTPMLPALVEVELAWYELRLRQDDPAAAEARFRQAEHLLDRIEGQLHSPELRRSFRTGMLARRVETARKLSQSRQSLS</sequence>
<evidence type="ECO:0000313" key="5">
    <source>
        <dbReference type="Proteomes" id="UP000318834"/>
    </source>
</evidence>
<dbReference type="EMBL" id="VBAP01000007">
    <property type="protein sequence ID" value="TMI77029.1"/>
    <property type="molecule type" value="Genomic_DNA"/>
</dbReference>
<dbReference type="InterPro" id="IPR001054">
    <property type="entry name" value="A/G_cyclase"/>
</dbReference>
<evidence type="ECO:0000256" key="1">
    <source>
        <dbReference type="ARBA" id="ARBA00022741"/>
    </source>
</evidence>
<dbReference type="GO" id="GO:0004016">
    <property type="term" value="F:adenylate cyclase activity"/>
    <property type="evidence" value="ECO:0007669"/>
    <property type="project" value="TreeGrafter"/>
</dbReference>
<dbReference type="Pfam" id="PF00211">
    <property type="entry name" value="Guanylate_cyc"/>
    <property type="match status" value="1"/>
</dbReference>
<dbReference type="SUPFAM" id="SSF52540">
    <property type="entry name" value="P-loop containing nucleoside triphosphate hydrolases"/>
    <property type="match status" value="1"/>
</dbReference>
<dbReference type="SUPFAM" id="SSF48452">
    <property type="entry name" value="TPR-like"/>
    <property type="match status" value="2"/>
</dbReference>
<dbReference type="InterPro" id="IPR027417">
    <property type="entry name" value="P-loop_NTPase"/>
</dbReference>
<dbReference type="CDD" id="cd07302">
    <property type="entry name" value="CHD"/>
    <property type="match status" value="1"/>
</dbReference>
<dbReference type="SMART" id="SM00044">
    <property type="entry name" value="CYCc"/>
    <property type="match status" value="1"/>
</dbReference>
<accession>A0A537J0E4</accession>
<proteinExistence type="predicted"/>
<name>A0A537J0E4_9BACT</name>
<comment type="caution">
    <text evidence="4">The sequence shown here is derived from an EMBL/GenBank/DDBJ whole genome shotgun (WGS) entry which is preliminary data.</text>
</comment>
<keyword evidence="1" id="KW-0547">Nucleotide-binding</keyword>
<dbReference type="AlphaFoldDB" id="A0A537J0E4"/>
<dbReference type="InterPro" id="IPR011990">
    <property type="entry name" value="TPR-like_helical_dom_sf"/>
</dbReference>
<dbReference type="Gene3D" id="1.25.40.10">
    <property type="entry name" value="Tetratricopeptide repeat domain"/>
    <property type="match status" value="2"/>
</dbReference>
<evidence type="ECO:0000256" key="2">
    <source>
        <dbReference type="ARBA" id="ARBA00022840"/>
    </source>
</evidence>
<keyword evidence="2" id="KW-0067">ATP-binding</keyword>
<dbReference type="GO" id="GO:0005524">
    <property type="term" value="F:ATP binding"/>
    <property type="evidence" value="ECO:0007669"/>
    <property type="project" value="UniProtKB-KW"/>
</dbReference>
<feature type="domain" description="Guanylate cyclase" evidence="3">
    <location>
        <begin position="9"/>
        <end position="140"/>
    </location>
</feature>
<reference evidence="4 5" key="1">
    <citation type="journal article" date="2019" name="Nat. Microbiol.">
        <title>Mediterranean grassland soil C-N compound turnover is dependent on rainfall and depth, and is mediated by genomically divergent microorganisms.</title>
        <authorList>
            <person name="Diamond S."/>
            <person name="Andeer P.F."/>
            <person name="Li Z."/>
            <person name="Crits-Christoph A."/>
            <person name="Burstein D."/>
            <person name="Anantharaman K."/>
            <person name="Lane K.R."/>
            <person name="Thomas B.C."/>
            <person name="Pan C."/>
            <person name="Northen T.R."/>
            <person name="Banfield J.F."/>
        </authorList>
    </citation>
    <scope>NUCLEOTIDE SEQUENCE [LARGE SCALE GENOMIC DNA]</scope>
    <source>
        <strain evidence="4">NP_8</strain>
    </source>
</reference>
<dbReference type="SUPFAM" id="SSF55073">
    <property type="entry name" value="Nucleotide cyclase"/>
    <property type="match status" value="1"/>
</dbReference>
<dbReference type="Proteomes" id="UP000318834">
    <property type="component" value="Unassembled WGS sequence"/>
</dbReference>
<dbReference type="InterPro" id="IPR019734">
    <property type="entry name" value="TPR_rpt"/>
</dbReference>
<dbReference type="PROSITE" id="PS50125">
    <property type="entry name" value="GUANYLATE_CYCLASE_2"/>
    <property type="match status" value="1"/>
</dbReference>
<protein>
    <recommendedName>
        <fullName evidence="3">Guanylate cyclase domain-containing protein</fullName>
    </recommendedName>
</protein>
<dbReference type="SMART" id="SM00028">
    <property type="entry name" value="TPR"/>
    <property type="match status" value="4"/>
</dbReference>
<dbReference type="InterPro" id="IPR029787">
    <property type="entry name" value="Nucleotide_cyclase"/>
</dbReference>
<evidence type="ECO:0000259" key="3">
    <source>
        <dbReference type="PROSITE" id="PS50125"/>
    </source>
</evidence>
<gene>
    <name evidence="4" type="ORF">E6H05_01330</name>
</gene>
<evidence type="ECO:0000313" key="4">
    <source>
        <dbReference type="EMBL" id="TMI77029.1"/>
    </source>
</evidence>
<dbReference type="InterPro" id="IPR041664">
    <property type="entry name" value="AAA_16"/>
</dbReference>